<reference evidence="10" key="3">
    <citation type="submission" date="2025-09" db="UniProtKB">
        <authorList>
            <consortium name="Ensembl"/>
        </authorList>
    </citation>
    <scope>IDENTIFICATION</scope>
    <source>
        <strain evidence="10">Glennie</strain>
    </source>
</reference>
<dbReference type="PANTHER" id="PTHR47397:SF1">
    <property type="entry name" value="TUMOR NECROSIS FACTOR RECEPTOR SUPERFAMILY MEMBER 19L"/>
    <property type="match status" value="1"/>
</dbReference>
<dbReference type="InterPro" id="IPR034048">
    <property type="entry name" value="TNFRSF19L_N"/>
</dbReference>
<evidence type="ECO:0000256" key="8">
    <source>
        <dbReference type="SAM" id="Phobius"/>
    </source>
</evidence>
<feature type="region of interest" description="Disordered" evidence="7">
    <location>
        <begin position="187"/>
        <end position="210"/>
    </location>
</feature>
<feature type="chain" id="PRO_5026272692" evidence="9">
    <location>
        <begin position="33"/>
        <end position="483"/>
    </location>
</feature>
<dbReference type="GO" id="GO:0097186">
    <property type="term" value="P:amelogenesis"/>
    <property type="evidence" value="ECO:0007669"/>
    <property type="project" value="Ensembl"/>
</dbReference>
<reference evidence="10 11" key="1">
    <citation type="journal article" date="2008" name="Nature">
        <title>Genome analysis of the platypus reveals unique signatures of evolution.</title>
        <authorList>
            <person name="Warren W.C."/>
            <person name="Hillier L.W."/>
            <person name="Marshall Graves J.A."/>
            <person name="Birney E."/>
            <person name="Ponting C.P."/>
            <person name="Grutzner F."/>
            <person name="Belov K."/>
            <person name="Miller W."/>
            <person name="Clarke L."/>
            <person name="Chinwalla A.T."/>
            <person name="Yang S.P."/>
            <person name="Heger A."/>
            <person name="Locke D.P."/>
            <person name="Miethke P."/>
            <person name="Waters P.D."/>
            <person name="Veyrunes F."/>
            <person name="Fulton L."/>
            <person name="Fulton B."/>
            <person name="Graves T."/>
            <person name="Wallis J."/>
            <person name="Puente X.S."/>
            <person name="Lopez-Otin C."/>
            <person name="Ordonez G.R."/>
            <person name="Eichler E.E."/>
            <person name="Chen L."/>
            <person name="Cheng Z."/>
            <person name="Deakin J.E."/>
            <person name="Alsop A."/>
            <person name="Thompson K."/>
            <person name="Kirby P."/>
            <person name="Papenfuss A.T."/>
            <person name="Wakefield M.J."/>
            <person name="Olender T."/>
            <person name="Lancet D."/>
            <person name="Huttley G.A."/>
            <person name="Smit A.F."/>
            <person name="Pask A."/>
            <person name="Temple-Smith P."/>
            <person name="Batzer M.A."/>
            <person name="Walker J.A."/>
            <person name="Konkel M.K."/>
            <person name="Harris R.S."/>
            <person name="Whittington C.M."/>
            <person name="Wong E.S."/>
            <person name="Gemmell N.J."/>
            <person name="Buschiazzo E."/>
            <person name="Vargas Jentzsch I.M."/>
            <person name="Merkel A."/>
            <person name="Schmitz J."/>
            <person name="Zemann A."/>
            <person name="Churakov G."/>
            <person name="Kriegs J.O."/>
            <person name="Brosius J."/>
            <person name="Murchison E.P."/>
            <person name="Sachidanandam R."/>
            <person name="Smith C."/>
            <person name="Hannon G.J."/>
            <person name="Tsend-Ayush E."/>
            <person name="McMillan D."/>
            <person name="Attenborough R."/>
            <person name="Rens W."/>
            <person name="Ferguson-Smith M."/>
            <person name="Lefevre C.M."/>
            <person name="Sharp J.A."/>
            <person name="Nicholas K.R."/>
            <person name="Ray D.A."/>
            <person name="Kube M."/>
            <person name="Reinhardt R."/>
            <person name="Pringle T.H."/>
            <person name="Taylor J."/>
            <person name="Jones R.C."/>
            <person name="Nixon B."/>
            <person name="Dacheux J.L."/>
            <person name="Niwa H."/>
            <person name="Sekita Y."/>
            <person name="Huang X."/>
            <person name="Stark A."/>
            <person name="Kheradpour P."/>
            <person name="Kellis M."/>
            <person name="Flicek P."/>
            <person name="Chen Y."/>
            <person name="Webber C."/>
            <person name="Hardison R."/>
            <person name="Nelson J."/>
            <person name="Hallsworth-Pepin K."/>
            <person name="Delehaunty K."/>
            <person name="Markovic C."/>
            <person name="Minx P."/>
            <person name="Feng Y."/>
            <person name="Kremitzki C."/>
            <person name="Mitreva M."/>
            <person name="Glasscock J."/>
            <person name="Wylie T."/>
            <person name="Wohldmann P."/>
            <person name="Thiru P."/>
            <person name="Nhan M.N."/>
            <person name="Pohl C.S."/>
            <person name="Smith S.M."/>
            <person name="Hou S."/>
            <person name="Nefedov M."/>
            <person name="de Jong P.J."/>
            <person name="Renfree M.B."/>
            <person name="Mardis E.R."/>
            <person name="Wilson R.K."/>
        </authorList>
    </citation>
    <scope>NUCLEOTIDE SEQUENCE [LARGE SCALE GENOMIC DNA]</scope>
    <source>
        <strain evidence="10 11">Glennie</strain>
    </source>
</reference>
<name>A0A6I8PI60_ORNAN</name>
<keyword evidence="4 8" id="KW-0812">Transmembrane</keyword>
<evidence type="ECO:0000256" key="9">
    <source>
        <dbReference type="SAM" id="SignalP"/>
    </source>
</evidence>
<evidence type="ECO:0000313" key="10">
    <source>
        <dbReference type="Ensembl" id="ENSOANP00000052161.1"/>
    </source>
</evidence>
<keyword evidence="3" id="KW-1003">Cell membrane</keyword>
<keyword evidence="6 8" id="KW-0472">Membrane</keyword>
<dbReference type="AlphaFoldDB" id="A0A6I8PI60"/>
<comment type="similarity">
    <text evidence="2">Belongs to the RELT family.</text>
</comment>
<keyword evidence="5 8" id="KW-1133">Transmembrane helix</keyword>
<feature type="signal peptide" evidence="9">
    <location>
        <begin position="1"/>
        <end position="32"/>
    </location>
</feature>
<feature type="region of interest" description="Disordered" evidence="7">
    <location>
        <begin position="304"/>
        <end position="325"/>
    </location>
</feature>
<evidence type="ECO:0000256" key="3">
    <source>
        <dbReference type="ARBA" id="ARBA00022475"/>
    </source>
</evidence>
<dbReference type="GO" id="GO:0005654">
    <property type="term" value="C:nucleoplasm"/>
    <property type="evidence" value="ECO:0007669"/>
    <property type="project" value="Ensembl"/>
</dbReference>
<dbReference type="Ensembl" id="ENSOANT00000067815.1">
    <property type="protein sequence ID" value="ENSOANP00000052161.1"/>
    <property type="gene ID" value="ENSOANG00000045470.1"/>
</dbReference>
<dbReference type="Gene3D" id="2.10.50.10">
    <property type="entry name" value="Tumor Necrosis Factor Receptor, subunit A, domain 2"/>
    <property type="match status" value="1"/>
</dbReference>
<comment type="subcellular location">
    <subcellularLocation>
        <location evidence="1">Cell membrane</location>
        <topology evidence="1">Single-pass membrane protein</topology>
    </subcellularLocation>
</comment>
<dbReference type="Bgee" id="ENSOANG00000045470">
    <property type="expression patterns" value="Expressed in brain and 5 other cell types or tissues"/>
</dbReference>
<keyword evidence="11" id="KW-1185">Reference proteome</keyword>
<evidence type="ECO:0000256" key="6">
    <source>
        <dbReference type="ARBA" id="ARBA00023136"/>
    </source>
</evidence>
<evidence type="ECO:0000256" key="2">
    <source>
        <dbReference type="ARBA" id="ARBA00008688"/>
    </source>
</evidence>
<evidence type="ECO:0000256" key="7">
    <source>
        <dbReference type="SAM" id="MobiDB-lite"/>
    </source>
</evidence>
<dbReference type="InterPro" id="IPR022333">
    <property type="entry name" value="TNFR_19-like"/>
</dbReference>
<dbReference type="GO" id="GO:0005886">
    <property type="term" value="C:plasma membrane"/>
    <property type="evidence" value="ECO:0007669"/>
    <property type="project" value="UniProtKB-SubCell"/>
</dbReference>
<dbReference type="CDD" id="cd13419">
    <property type="entry name" value="TNFRSF19L"/>
    <property type="match status" value="1"/>
</dbReference>
<dbReference type="GO" id="GO:0005730">
    <property type="term" value="C:nucleolus"/>
    <property type="evidence" value="ECO:0007669"/>
    <property type="project" value="Ensembl"/>
</dbReference>
<organism evidence="10 11">
    <name type="scientific">Ornithorhynchus anatinus</name>
    <name type="common">Duckbill platypus</name>
    <dbReference type="NCBI Taxonomy" id="9258"/>
    <lineage>
        <taxon>Eukaryota</taxon>
        <taxon>Metazoa</taxon>
        <taxon>Chordata</taxon>
        <taxon>Craniata</taxon>
        <taxon>Vertebrata</taxon>
        <taxon>Euteleostomi</taxon>
        <taxon>Mammalia</taxon>
        <taxon>Monotremata</taxon>
        <taxon>Ornithorhynchidae</taxon>
        <taxon>Ornithorhynchus</taxon>
    </lineage>
</organism>
<gene>
    <name evidence="10" type="primary">RELT</name>
</gene>
<dbReference type="FunCoup" id="A0A6I8PI60">
    <property type="interactions" value="830"/>
</dbReference>
<evidence type="ECO:0000313" key="11">
    <source>
        <dbReference type="Proteomes" id="UP000002279"/>
    </source>
</evidence>
<proteinExistence type="inferred from homology"/>
<dbReference type="Proteomes" id="UP000002279">
    <property type="component" value="Chromosome 20"/>
</dbReference>
<dbReference type="OMA" id="SRCSQKW"/>
<dbReference type="InParanoid" id="A0A6I8PI60"/>
<protein>
    <submittedName>
        <fullName evidence="10">RELT TNF receptor</fullName>
    </submittedName>
</protein>
<evidence type="ECO:0000256" key="5">
    <source>
        <dbReference type="ARBA" id="ARBA00022989"/>
    </source>
</evidence>
<dbReference type="Pfam" id="PF12606">
    <property type="entry name" value="RELT"/>
    <property type="match status" value="1"/>
</dbReference>
<reference evidence="10" key="2">
    <citation type="submission" date="2025-08" db="UniProtKB">
        <authorList>
            <consortium name="Ensembl"/>
        </authorList>
    </citation>
    <scope>IDENTIFICATION</scope>
    <source>
        <strain evidence="10">Glennie</strain>
    </source>
</reference>
<dbReference type="PRINTS" id="PR01970">
    <property type="entry name" value="TNFACTORR19L"/>
</dbReference>
<evidence type="ECO:0000256" key="4">
    <source>
        <dbReference type="ARBA" id="ARBA00022692"/>
    </source>
</evidence>
<dbReference type="GO" id="GO:0006915">
    <property type="term" value="P:apoptotic process"/>
    <property type="evidence" value="ECO:0000318"/>
    <property type="project" value="GO_Central"/>
</dbReference>
<dbReference type="GeneTree" id="ENSGT00940000160350"/>
<dbReference type="GO" id="GO:0005829">
    <property type="term" value="C:cytosol"/>
    <property type="evidence" value="ECO:0007669"/>
    <property type="project" value="Ensembl"/>
</dbReference>
<keyword evidence="9" id="KW-0732">Signal</keyword>
<evidence type="ECO:0000256" key="1">
    <source>
        <dbReference type="ARBA" id="ARBA00004162"/>
    </source>
</evidence>
<dbReference type="PANTHER" id="PTHR47397">
    <property type="entry name" value="TUMOR NECROSIS FACTOR RECEPTOR SUPERFAMILY MEMBER 19L"/>
    <property type="match status" value="1"/>
</dbReference>
<dbReference type="InterPro" id="IPR022248">
    <property type="entry name" value="TNF_rcpt_RELT"/>
</dbReference>
<accession>A0A6I8PI60</accession>
<sequence length="483" mass="51229">MDPVTRSLPTVFCFLSFCCPVLPLALLSWCQACPLSPGEPDCPTAGSGCALCPQCPPGEEPTPVRPPPVAHVDAGQGPFPIPSVLLNPRARLSPQDRGSRPTCRPCAPGTFSASFGPEPCIPHTRCQDWRRGQATPGTATRDGECGGCMKGFFAASAGADARCQPCTWAPAGTDACAGAEVQLLRRSRRQAGPSGPRAPENGTREGKPEERNTQFAVVAIVPVFCLMGLLGILVCNLLKRKGYHCTASKDPGQDRGAGWSGASPAYCADDANEDTIGVLVRLITEKKENAAALEELLQDYHSKQLVPADPNPSNRSRAPGADRKHPRLPLLCQHQQHLHTVQGPAPLTGPGSGCSRCSQRKWPEVLLSPEAAAAATPAPGAVSTRAAKQGTRPGRQGEITVLSVGRFRVARIPEQKPNLMLPEVRTVSEASVSEPVDPTRGAPPLEQKPLLVHGGKAKWQKGTDGKQEDTLYVVRLSESNLVI</sequence>
<feature type="transmembrane region" description="Helical" evidence="8">
    <location>
        <begin position="215"/>
        <end position="238"/>
    </location>
</feature>